<dbReference type="EMBL" id="QNUE01000001">
    <property type="protein sequence ID" value="REC69464.1"/>
    <property type="molecule type" value="Genomic_DNA"/>
</dbReference>
<accession>A0A3D9CUQ3</accession>
<keyword evidence="2" id="KW-1185">Reference proteome</keyword>
<gene>
    <name evidence="1" type="ORF">DRF59_00945</name>
</gene>
<comment type="caution">
    <text evidence="1">The sequence shown here is derived from an EMBL/GenBank/DDBJ whole genome shotgun (WGS) entry which is preliminary data.</text>
</comment>
<proteinExistence type="predicted"/>
<organism evidence="1 2">
    <name type="scientific">Chryseobacterium flavum</name>
    <dbReference type="NCBI Taxonomy" id="415851"/>
    <lineage>
        <taxon>Bacteria</taxon>
        <taxon>Pseudomonadati</taxon>
        <taxon>Bacteroidota</taxon>
        <taxon>Flavobacteriia</taxon>
        <taxon>Flavobacteriales</taxon>
        <taxon>Weeksellaceae</taxon>
        <taxon>Chryseobacterium group</taxon>
        <taxon>Chryseobacterium</taxon>
    </lineage>
</organism>
<name>A0A3D9CUQ3_9FLAO</name>
<sequence>MVAFKKSIKMKALKEMNNVERAYLLAKLFPETLKELTVFVQQETERFRTQEEYMRSIWADKTLITADFWFGLVGNTEHILKQYNVMLHRSTRVFSDQLFDGYNAIFLTNCLLEYADTKECDRKLKEAIHLLFGYAKMIATSLKEE</sequence>
<dbReference type="AlphaFoldDB" id="A0A3D9CUQ3"/>
<evidence type="ECO:0000313" key="1">
    <source>
        <dbReference type="EMBL" id="REC69464.1"/>
    </source>
</evidence>
<dbReference type="Proteomes" id="UP000256769">
    <property type="component" value="Unassembled WGS sequence"/>
</dbReference>
<reference evidence="1 2" key="1">
    <citation type="journal article" date="2007" name="Int. J. Syst. Evol. Microbiol.">
        <title>Chryseobacterium flavum sp. nov., isolated from polluted soil.</title>
        <authorList>
            <person name="Zhou Y."/>
            <person name="Dong J."/>
            <person name="Wang X."/>
            <person name="Huang X."/>
            <person name="Zhang K.Y."/>
            <person name="Zhang Y.Q."/>
            <person name="Guo Y.F."/>
            <person name="Lai R."/>
            <person name="Li W.J."/>
        </authorList>
    </citation>
    <scope>NUCLEOTIDE SEQUENCE [LARGE SCALE GENOMIC DNA]</scope>
    <source>
        <strain evidence="1 2">KCTC 12877</strain>
    </source>
</reference>
<protein>
    <submittedName>
        <fullName evidence="1">Uncharacterized protein</fullName>
    </submittedName>
</protein>
<evidence type="ECO:0000313" key="2">
    <source>
        <dbReference type="Proteomes" id="UP000256769"/>
    </source>
</evidence>